<comment type="caution">
    <text evidence="15">The sequence shown here is derived from an EMBL/GenBank/DDBJ whole genome shotgun (WGS) entry which is preliminary data.</text>
</comment>
<dbReference type="NCBIfam" id="TIGR01216">
    <property type="entry name" value="ATP_synt_epsi"/>
    <property type="match status" value="1"/>
</dbReference>
<dbReference type="STRING" id="467210.HMPREF1866_00988"/>
<evidence type="ECO:0000256" key="6">
    <source>
        <dbReference type="ARBA" id="ARBA00022781"/>
    </source>
</evidence>
<dbReference type="Proteomes" id="UP000070394">
    <property type="component" value="Unassembled WGS sequence"/>
</dbReference>
<evidence type="ECO:0000256" key="1">
    <source>
        <dbReference type="ARBA" id="ARBA00003543"/>
    </source>
</evidence>
<evidence type="ECO:0000256" key="7">
    <source>
        <dbReference type="ARBA" id="ARBA00023065"/>
    </source>
</evidence>
<dbReference type="InterPro" id="IPR036794">
    <property type="entry name" value="ATP_F1_dsu/esu_C_sf"/>
</dbReference>
<dbReference type="PATRIC" id="fig|467210.3.peg.977"/>
<evidence type="ECO:0000256" key="10">
    <source>
        <dbReference type="ARBA" id="ARBA00023310"/>
    </source>
</evidence>
<feature type="domain" description="ATP synthase epsilon subunit C-terminal" evidence="13">
    <location>
        <begin position="87"/>
        <end position="131"/>
    </location>
</feature>
<gene>
    <name evidence="11" type="primary">atpC</name>
    <name evidence="15" type="ORF">HMPREF1866_00988</name>
</gene>
<dbReference type="InterPro" id="IPR001469">
    <property type="entry name" value="ATP_synth_F1_dsu/esu"/>
</dbReference>
<dbReference type="Pfam" id="PF02823">
    <property type="entry name" value="ATP-synt_DE_N"/>
    <property type="match status" value="1"/>
</dbReference>
<comment type="similarity">
    <text evidence="3 11 12">Belongs to the ATPase epsilon chain family.</text>
</comment>
<feature type="domain" description="ATP synthase F1 complex delta/epsilon subunit N-terminal" evidence="14">
    <location>
        <begin position="4"/>
        <end position="82"/>
    </location>
</feature>
<evidence type="ECO:0000259" key="13">
    <source>
        <dbReference type="Pfam" id="PF00401"/>
    </source>
</evidence>
<accession>A0A133ZUQ6</accession>
<dbReference type="HAMAP" id="MF_00530">
    <property type="entry name" value="ATP_synth_epsil_bac"/>
    <property type="match status" value="1"/>
</dbReference>
<dbReference type="InterPro" id="IPR020547">
    <property type="entry name" value="ATP_synth_F1_esu_C"/>
</dbReference>
<dbReference type="RefSeq" id="WP_060930859.1">
    <property type="nucleotide sequence ID" value="NZ_KQ959797.1"/>
</dbReference>
<dbReference type="Pfam" id="PF00401">
    <property type="entry name" value="ATP-synt_DE"/>
    <property type="match status" value="1"/>
</dbReference>
<evidence type="ECO:0000256" key="12">
    <source>
        <dbReference type="RuleBase" id="RU003656"/>
    </source>
</evidence>
<evidence type="ECO:0000256" key="4">
    <source>
        <dbReference type="ARBA" id="ARBA00022448"/>
    </source>
</evidence>
<protein>
    <recommendedName>
        <fullName evidence="11">ATP synthase epsilon chain</fullName>
    </recommendedName>
    <alternativeName>
        <fullName evidence="11">ATP synthase F1 sector epsilon subunit</fullName>
    </alternativeName>
    <alternativeName>
        <fullName evidence="11">F-ATPase epsilon subunit</fullName>
    </alternativeName>
</protein>
<evidence type="ECO:0000313" key="15">
    <source>
        <dbReference type="EMBL" id="KXB59172.1"/>
    </source>
</evidence>
<dbReference type="InterPro" id="IPR036771">
    <property type="entry name" value="ATPsynth_dsu/esu_N"/>
</dbReference>
<evidence type="ECO:0000313" key="16">
    <source>
        <dbReference type="Proteomes" id="UP000070394"/>
    </source>
</evidence>
<evidence type="ECO:0000256" key="3">
    <source>
        <dbReference type="ARBA" id="ARBA00005712"/>
    </source>
</evidence>
<keyword evidence="6 11" id="KW-0375">Hydrogen ion transport</keyword>
<keyword evidence="8 11" id="KW-0472">Membrane</keyword>
<evidence type="ECO:0000256" key="5">
    <source>
        <dbReference type="ARBA" id="ARBA00022475"/>
    </source>
</evidence>
<evidence type="ECO:0000259" key="14">
    <source>
        <dbReference type="Pfam" id="PF02823"/>
    </source>
</evidence>
<sequence length="133" mass="14679">MDKFALKIMCPDHVFFEGDATMVEYSTTQGNVGIYAKHIPMVNVIAPGKLTIHCEDGSVKNCALHSGFSEILQDKVTILADSCEYGDEIDVVRAKEAKERAEKRLSQRDGVDIARAELALRRALVRLDVAGNK</sequence>
<dbReference type="OrthoDB" id="9804110at2"/>
<organism evidence="15 16">
    <name type="scientific">Lachnoanaerobaculum saburreum</name>
    <dbReference type="NCBI Taxonomy" id="467210"/>
    <lineage>
        <taxon>Bacteria</taxon>
        <taxon>Bacillati</taxon>
        <taxon>Bacillota</taxon>
        <taxon>Clostridia</taxon>
        <taxon>Lachnospirales</taxon>
        <taxon>Lachnospiraceae</taxon>
        <taxon>Lachnoanaerobaculum</taxon>
    </lineage>
</organism>
<dbReference type="EMBL" id="LSDA01000037">
    <property type="protein sequence ID" value="KXB59172.1"/>
    <property type="molecule type" value="Genomic_DNA"/>
</dbReference>
<keyword evidence="4 11" id="KW-0813">Transport</keyword>
<dbReference type="GO" id="GO:0045259">
    <property type="term" value="C:proton-transporting ATP synthase complex"/>
    <property type="evidence" value="ECO:0007669"/>
    <property type="project" value="UniProtKB-KW"/>
</dbReference>
<keyword evidence="5 11" id="KW-1003">Cell membrane</keyword>
<proteinExistence type="inferred from homology"/>
<dbReference type="CDD" id="cd12152">
    <property type="entry name" value="F1-ATPase_delta"/>
    <property type="match status" value="1"/>
</dbReference>
<reference evidence="16" key="1">
    <citation type="submission" date="2016-01" db="EMBL/GenBank/DDBJ databases">
        <authorList>
            <person name="Mitreva M."/>
            <person name="Pepin K.H."/>
            <person name="Mihindukulasuriya K.A."/>
            <person name="Fulton R."/>
            <person name="Fronick C."/>
            <person name="O'Laughlin M."/>
            <person name="Miner T."/>
            <person name="Herter B."/>
            <person name="Rosa B.A."/>
            <person name="Cordes M."/>
            <person name="Tomlinson C."/>
            <person name="Wollam A."/>
            <person name="Palsikar V.B."/>
            <person name="Mardis E.R."/>
            <person name="Wilson R.K."/>
        </authorList>
    </citation>
    <scope>NUCLEOTIDE SEQUENCE [LARGE SCALE GENOMIC DNA]</scope>
    <source>
        <strain evidence="16">DNF00896</strain>
    </source>
</reference>
<dbReference type="PANTHER" id="PTHR13822">
    <property type="entry name" value="ATP SYNTHASE DELTA/EPSILON CHAIN"/>
    <property type="match status" value="1"/>
</dbReference>
<comment type="subunit">
    <text evidence="11 12">F-type ATPases have 2 components, CF(1) - the catalytic core - and CF(0) - the membrane proton channel. CF(1) has five subunits: alpha(3), beta(3), gamma(1), delta(1), epsilon(1). CF(0) has three main subunits: a, b and c.</text>
</comment>
<evidence type="ECO:0000256" key="9">
    <source>
        <dbReference type="ARBA" id="ARBA00023196"/>
    </source>
</evidence>
<dbReference type="SUPFAM" id="SSF51344">
    <property type="entry name" value="Epsilon subunit of F1F0-ATP synthase N-terminal domain"/>
    <property type="match status" value="1"/>
</dbReference>
<keyword evidence="16" id="KW-1185">Reference proteome</keyword>
<dbReference type="AlphaFoldDB" id="A0A133ZUQ6"/>
<evidence type="ECO:0000256" key="8">
    <source>
        <dbReference type="ARBA" id="ARBA00023136"/>
    </source>
</evidence>
<dbReference type="Gene3D" id="1.20.5.440">
    <property type="entry name" value="ATP synthase delta/epsilon subunit, C-terminal domain"/>
    <property type="match status" value="1"/>
</dbReference>
<comment type="function">
    <text evidence="1 11">Produces ATP from ADP in the presence of a proton gradient across the membrane.</text>
</comment>
<name>A0A133ZUQ6_9FIRM</name>
<dbReference type="FunFam" id="1.20.5.440:FF:000001">
    <property type="entry name" value="ATP synthase epsilon chain"/>
    <property type="match status" value="1"/>
</dbReference>
<keyword evidence="7 11" id="KW-0406">Ion transport</keyword>
<dbReference type="SUPFAM" id="SSF46604">
    <property type="entry name" value="Epsilon subunit of F1F0-ATP synthase C-terminal domain"/>
    <property type="match status" value="1"/>
</dbReference>
<dbReference type="Gene3D" id="2.60.15.10">
    <property type="entry name" value="F0F1 ATP synthase delta/epsilon subunit, N-terminal"/>
    <property type="match status" value="1"/>
</dbReference>
<dbReference type="PANTHER" id="PTHR13822:SF10">
    <property type="entry name" value="ATP SYNTHASE EPSILON CHAIN, CHLOROPLASTIC"/>
    <property type="match status" value="1"/>
</dbReference>
<keyword evidence="10 11" id="KW-0066">ATP synthesis</keyword>
<evidence type="ECO:0000256" key="11">
    <source>
        <dbReference type="HAMAP-Rule" id="MF_00530"/>
    </source>
</evidence>
<dbReference type="InterPro" id="IPR020546">
    <property type="entry name" value="ATP_synth_F1_dsu/esu_N"/>
</dbReference>
<dbReference type="GO" id="GO:0046933">
    <property type="term" value="F:proton-transporting ATP synthase activity, rotational mechanism"/>
    <property type="evidence" value="ECO:0007669"/>
    <property type="project" value="UniProtKB-UniRule"/>
</dbReference>
<evidence type="ECO:0000256" key="2">
    <source>
        <dbReference type="ARBA" id="ARBA00004202"/>
    </source>
</evidence>
<comment type="subcellular location">
    <subcellularLocation>
        <location evidence="2 11">Cell membrane</location>
        <topology evidence="2 11">Peripheral membrane protein</topology>
    </subcellularLocation>
</comment>
<keyword evidence="9 11" id="KW-0139">CF(1)</keyword>
<dbReference type="GO" id="GO:0005524">
    <property type="term" value="F:ATP binding"/>
    <property type="evidence" value="ECO:0007669"/>
    <property type="project" value="UniProtKB-UniRule"/>
</dbReference>
<dbReference type="GO" id="GO:0005886">
    <property type="term" value="C:plasma membrane"/>
    <property type="evidence" value="ECO:0007669"/>
    <property type="project" value="UniProtKB-SubCell"/>
</dbReference>